<evidence type="ECO:0000256" key="2">
    <source>
        <dbReference type="ARBA" id="ARBA00006464"/>
    </source>
</evidence>
<feature type="domain" description="Bacterial sugar transferase" evidence="9">
    <location>
        <begin position="116"/>
        <end position="298"/>
    </location>
</feature>
<gene>
    <name evidence="10" type="ORF">SAMN05421828_12026</name>
</gene>
<keyword evidence="5 8" id="KW-1133">Transmembrane helix</keyword>
<dbReference type="GO" id="GO:0016780">
    <property type="term" value="F:phosphotransferase activity, for other substituted phosphate groups"/>
    <property type="evidence" value="ECO:0007669"/>
    <property type="project" value="TreeGrafter"/>
</dbReference>
<dbReference type="Proteomes" id="UP000186308">
    <property type="component" value="Unassembled WGS sequence"/>
</dbReference>
<evidence type="ECO:0000256" key="5">
    <source>
        <dbReference type="ARBA" id="ARBA00022989"/>
    </source>
</evidence>
<comment type="subcellular location">
    <subcellularLocation>
        <location evidence="1">Membrane</location>
        <topology evidence="1">Multi-pass membrane protein</topology>
    </subcellularLocation>
</comment>
<evidence type="ECO:0000259" key="9">
    <source>
        <dbReference type="Pfam" id="PF02397"/>
    </source>
</evidence>
<evidence type="ECO:0000256" key="8">
    <source>
        <dbReference type="SAM" id="Phobius"/>
    </source>
</evidence>
<dbReference type="OrthoDB" id="9808602at2"/>
<proteinExistence type="inferred from homology"/>
<evidence type="ECO:0000256" key="1">
    <source>
        <dbReference type="ARBA" id="ARBA00004141"/>
    </source>
</evidence>
<dbReference type="RefSeq" id="WP_051657457.1">
    <property type="nucleotide sequence ID" value="NZ_FTNE01000020.1"/>
</dbReference>
<dbReference type="PANTHER" id="PTHR30576:SF0">
    <property type="entry name" value="UNDECAPRENYL-PHOSPHATE N-ACETYLGALACTOSAMINYL 1-PHOSPHATE TRANSFERASE-RELATED"/>
    <property type="match status" value="1"/>
</dbReference>
<sequence>MNSANSAIVSFGDIRTEQPGSAPSQITSITCENFRNADAQELKRQGVTTIVVPSEFRSLVDDQTLIKCRTVGIRVLNEIEFREMSSKSIDIDLLSNGWLAYGNTLGGGIARRIIERGFDVVLSLIIMVLTAPVLLVTALAIKLDSKGPVFYRQTRVGLFGQPFEIVKFRSMKVDAELAGAPVWATKRDSRVTRVGAIIRLLRIDELPQLFNVLKGEMSVIGPRPERPHFVDNLAAQIPHYRDRSVAKPGITGWAQVNYPYGASVEDARRKLAYDLYYIKHRSLMMDFRICVATIRVILLREGAR</sequence>
<dbReference type="GO" id="GO:0000271">
    <property type="term" value="P:polysaccharide biosynthetic process"/>
    <property type="evidence" value="ECO:0007669"/>
    <property type="project" value="UniProtKB-KW"/>
</dbReference>
<evidence type="ECO:0000256" key="6">
    <source>
        <dbReference type="ARBA" id="ARBA00023136"/>
    </source>
</evidence>
<dbReference type="EMBL" id="FTNE01000020">
    <property type="protein sequence ID" value="SIR22576.1"/>
    <property type="molecule type" value="Genomic_DNA"/>
</dbReference>
<dbReference type="GO" id="GO:0016020">
    <property type="term" value="C:membrane"/>
    <property type="evidence" value="ECO:0007669"/>
    <property type="project" value="UniProtKB-SubCell"/>
</dbReference>
<organism evidence="10 11">
    <name type="scientific">Acidiphilium rubrum</name>
    <dbReference type="NCBI Taxonomy" id="526"/>
    <lineage>
        <taxon>Bacteria</taxon>
        <taxon>Pseudomonadati</taxon>
        <taxon>Pseudomonadota</taxon>
        <taxon>Alphaproteobacteria</taxon>
        <taxon>Acetobacterales</taxon>
        <taxon>Acidocellaceae</taxon>
        <taxon>Acidiphilium</taxon>
    </lineage>
</organism>
<keyword evidence="11" id="KW-1185">Reference proteome</keyword>
<evidence type="ECO:0000256" key="7">
    <source>
        <dbReference type="ARBA" id="ARBA00023169"/>
    </source>
</evidence>
<dbReference type="PANTHER" id="PTHR30576">
    <property type="entry name" value="COLANIC BIOSYNTHESIS UDP-GLUCOSE LIPID CARRIER TRANSFERASE"/>
    <property type="match status" value="1"/>
</dbReference>
<dbReference type="NCBIfam" id="TIGR03025">
    <property type="entry name" value="EPS_sugtrans"/>
    <property type="match status" value="1"/>
</dbReference>
<comment type="similarity">
    <text evidence="2">Belongs to the bacterial sugar transferase family.</text>
</comment>
<dbReference type="Pfam" id="PF02397">
    <property type="entry name" value="Bac_transf"/>
    <property type="match status" value="1"/>
</dbReference>
<keyword evidence="6 8" id="KW-0472">Membrane</keyword>
<evidence type="ECO:0000313" key="11">
    <source>
        <dbReference type="Proteomes" id="UP000186308"/>
    </source>
</evidence>
<dbReference type="InterPro" id="IPR003362">
    <property type="entry name" value="Bact_transf"/>
</dbReference>
<accession>A0A8G2CNM4</accession>
<dbReference type="AlphaFoldDB" id="A0A8G2CNM4"/>
<evidence type="ECO:0000313" key="10">
    <source>
        <dbReference type="EMBL" id="SIR22576.1"/>
    </source>
</evidence>
<keyword evidence="3 10" id="KW-0808">Transferase</keyword>
<keyword evidence="4 8" id="KW-0812">Transmembrane</keyword>
<evidence type="ECO:0000256" key="4">
    <source>
        <dbReference type="ARBA" id="ARBA00022692"/>
    </source>
</evidence>
<evidence type="ECO:0000256" key="3">
    <source>
        <dbReference type="ARBA" id="ARBA00022679"/>
    </source>
</evidence>
<keyword evidence="7" id="KW-0270">Exopolysaccharide synthesis</keyword>
<reference evidence="10 11" key="1">
    <citation type="submission" date="2017-01" db="EMBL/GenBank/DDBJ databases">
        <authorList>
            <person name="Varghese N."/>
            <person name="Submissions S."/>
        </authorList>
    </citation>
    <scope>NUCLEOTIDE SEQUENCE [LARGE SCALE GENOMIC DNA]</scope>
    <source>
        <strain evidence="10 11">ATCC 35905</strain>
    </source>
</reference>
<comment type="caution">
    <text evidence="10">The sequence shown here is derived from an EMBL/GenBank/DDBJ whole genome shotgun (WGS) entry which is preliminary data.</text>
</comment>
<name>A0A8G2CNM4_ACIRU</name>
<protein>
    <submittedName>
        <fullName evidence="10">Exopolysaccharide biosynthesis polyprenyl glycosylphosphotransferase</fullName>
    </submittedName>
</protein>
<dbReference type="InterPro" id="IPR017475">
    <property type="entry name" value="EPS_sugar_tfrase"/>
</dbReference>
<feature type="transmembrane region" description="Helical" evidence="8">
    <location>
        <begin position="120"/>
        <end position="141"/>
    </location>
</feature>